<dbReference type="Pfam" id="PF09820">
    <property type="entry name" value="AAA-ATPase_like"/>
    <property type="match status" value="1"/>
</dbReference>
<name>K1T507_9ZZZZ</name>
<comment type="caution">
    <text evidence="2">The sequence shown here is derived from an EMBL/GenBank/DDBJ whole genome shotgun (WGS) entry which is preliminary data.</text>
</comment>
<feature type="domain" description="AAA-ATPase-like" evidence="1">
    <location>
        <begin position="10"/>
        <end position="108"/>
    </location>
</feature>
<feature type="non-terminal residue" evidence="2">
    <location>
        <position position="109"/>
    </location>
</feature>
<gene>
    <name evidence="2" type="ORF">LEA_08985</name>
</gene>
<organism evidence="2">
    <name type="scientific">human gut metagenome</name>
    <dbReference type="NCBI Taxonomy" id="408170"/>
    <lineage>
        <taxon>unclassified sequences</taxon>
        <taxon>metagenomes</taxon>
        <taxon>organismal metagenomes</taxon>
    </lineage>
</organism>
<protein>
    <recommendedName>
        <fullName evidence="1">AAA-ATPase-like domain-containing protein</fullName>
    </recommendedName>
</protein>
<proteinExistence type="predicted"/>
<dbReference type="PANTHER" id="PTHR34825:SF1">
    <property type="entry name" value="AAA-ATPASE-LIKE DOMAIN-CONTAINING PROTEIN"/>
    <property type="match status" value="1"/>
</dbReference>
<reference evidence="2" key="1">
    <citation type="journal article" date="2013" name="Environ. Microbiol.">
        <title>Microbiota from the distal guts of lean and obese adolescents exhibit partial functional redundancy besides clear differences in community structure.</title>
        <authorList>
            <person name="Ferrer M."/>
            <person name="Ruiz A."/>
            <person name="Lanza F."/>
            <person name="Haange S.B."/>
            <person name="Oberbach A."/>
            <person name="Till H."/>
            <person name="Bargiela R."/>
            <person name="Campoy C."/>
            <person name="Segura M.T."/>
            <person name="Richter M."/>
            <person name="von Bergen M."/>
            <person name="Seifert J."/>
            <person name="Suarez A."/>
        </authorList>
    </citation>
    <scope>NUCLEOTIDE SEQUENCE</scope>
</reference>
<dbReference type="EMBL" id="AJWY01006008">
    <property type="protein sequence ID" value="EKC68062.1"/>
    <property type="molecule type" value="Genomic_DNA"/>
</dbReference>
<sequence>MEQQQLKRCPIGVQTFEKVIEGNYLYIDKTEYIYRMAHSASNYYFLSRPRRFGKSLLVSTLHSYFVGKKELFKGFAIEKLETEWTEYPVLYFDMSLAKHVDKETLERHV</sequence>
<accession>K1T507</accession>
<evidence type="ECO:0000313" key="2">
    <source>
        <dbReference type="EMBL" id="EKC68062.1"/>
    </source>
</evidence>
<dbReference type="AlphaFoldDB" id="K1T507"/>
<evidence type="ECO:0000259" key="1">
    <source>
        <dbReference type="Pfam" id="PF09820"/>
    </source>
</evidence>
<dbReference type="PANTHER" id="PTHR34825">
    <property type="entry name" value="CONSERVED PROTEIN, WITH A WEAK D-GALACTARATE DEHYDRATASE/ALTRONATE HYDROLASE DOMAIN"/>
    <property type="match status" value="1"/>
</dbReference>
<dbReference type="InterPro" id="IPR018631">
    <property type="entry name" value="AAA-ATPase-like_dom"/>
</dbReference>